<feature type="compositionally biased region" description="Basic and acidic residues" evidence="7">
    <location>
        <begin position="520"/>
        <end position="533"/>
    </location>
</feature>
<feature type="compositionally biased region" description="Polar residues" evidence="7">
    <location>
        <begin position="572"/>
        <end position="588"/>
    </location>
</feature>
<keyword evidence="2" id="KW-0808">Transferase</keyword>
<feature type="compositionally biased region" description="Basic and acidic residues" evidence="7">
    <location>
        <begin position="485"/>
        <end position="497"/>
    </location>
</feature>
<dbReference type="EMBL" id="JAUJFL010000002">
    <property type="protein sequence ID" value="KAK2610682.1"/>
    <property type="molecule type" value="Genomic_DNA"/>
</dbReference>
<evidence type="ECO:0000313" key="10">
    <source>
        <dbReference type="Proteomes" id="UP001265746"/>
    </source>
</evidence>
<proteinExistence type="predicted"/>
<evidence type="ECO:0000256" key="5">
    <source>
        <dbReference type="ARBA" id="ARBA00023315"/>
    </source>
</evidence>
<name>A0AAD9SK91_PHOAM</name>
<gene>
    <name evidence="9" type="ORF">N8I77_004093</name>
</gene>
<dbReference type="InterPro" id="IPR000905">
    <property type="entry name" value="Gcp-like_dom"/>
</dbReference>
<evidence type="ECO:0000256" key="3">
    <source>
        <dbReference type="ARBA" id="ARBA00022694"/>
    </source>
</evidence>
<comment type="catalytic activity">
    <reaction evidence="6">
        <text>L-threonylcarbamoyladenylate + adenosine(37) in tRNA = N(6)-L-threonylcarbamoyladenosine(37) in tRNA + AMP + H(+)</text>
        <dbReference type="Rhea" id="RHEA:37059"/>
        <dbReference type="Rhea" id="RHEA-COMP:10162"/>
        <dbReference type="Rhea" id="RHEA-COMP:10163"/>
        <dbReference type="ChEBI" id="CHEBI:15378"/>
        <dbReference type="ChEBI" id="CHEBI:73682"/>
        <dbReference type="ChEBI" id="CHEBI:74411"/>
        <dbReference type="ChEBI" id="CHEBI:74418"/>
        <dbReference type="ChEBI" id="CHEBI:456215"/>
        <dbReference type="EC" id="2.3.1.234"/>
    </reaction>
</comment>
<evidence type="ECO:0000259" key="8">
    <source>
        <dbReference type="Pfam" id="PF00814"/>
    </source>
</evidence>
<dbReference type="SUPFAM" id="SSF53067">
    <property type="entry name" value="Actin-like ATPase domain"/>
    <property type="match status" value="2"/>
</dbReference>
<dbReference type="Gene3D" id="3.30.420.40">
    <property type="match status" value="2"/>
</dbReference>
<feature type="domain" description="Gcp-like" evidence="8">
    <location>
        <begin position="67"/>
        <end position="398"/>
    </location>
</feature>
<reference evidence="9" key="1">
    <citation type="submission" date="2023-06" db="EMBL/GenBank/DDBJ databases">
        <authorList>
            <person name="Noh H."/>
        </authorList>
    </citation>
    <scope>NUCLEOTIDE SEQUENCE</scope>
    <source>
        <strain evidence="9">DUCC20226</strain>
    </source>
</reference>
<feature type="compositionally biased region" description="Basic and acidic residues" evidence="7">
    <location>
        <begin position="681"/>
        <end position="719"/>
    </location>
</feature>
<keyword evidence="3" id="KW-0819">tRNA processing</keyword>
<dbReference type="Proteomes" id="UP001265746">
    <property type="component" value="Unassembled WGS sequence"/>
</dbReference>
<evidence type="ECO:0000256" key="1">
    <source>
        <dbReference type="ARBA" id="ARBA00012156"/>
    </source>
</evidence>
<dbReference type="PROSITE" id="PS01016">
    <property type="entry name" value="GLYCOPROTEASE"/>
    <property type="match status" value="1"/>
</dbReference>
<evidence type="ECO:0000313" key="9">
    <source>
        <dbReference type="EMBL" id="KAK2610682.1"/>
    </source>
</evidence>
<feature type="region of interest" description="Disordered" evidence="7">
    <location>
        <begin position="444"/>
        <end position="497"/>
    </location>
</feature>
<keyword evidence="10" id="KW-1185">Reference proteome</keyword>
<protein>
    <recommendedName>
        <fullName evidence="1">N(6)-L-threonylcarbamoyladenine synthase</fullName>
        <ecNumber evidence="1">2.3.1.234</ecNumber>
    </recommendedName>
</protein>
<dbReference type="InterPro" id="IPR017861">
    <property type="entry name" value="KAE1/TsaD"/>
</dbReference>
<dbReference type="InterPro" id="IPR017860">
    <property type="entry name" value="Peptidase_M22_CS"/>
</dbReference>
<dbReference type="PANTHER" id="PTHR11735">
    <property type="entry name" value="TRNA N6-ADENOSINE THREONYLCARBAMOYLTRANSFERASE"/>
    <property type="match status" value="1"/>
</dbReference>
<comment type="caution">
    <text evidence="9">The sequence shown here is derived from an EMBL/GenBank/DDBJ whole genome shotgun (WGS) entry which is preliminary data.</text>
</comment>
<evidence type="ECO:0000256" key="6">
    <source>
        <dbReference type="ARBA" id="ARBA00048117"/>
    </source>
</evidence>
<evidence type="ECO:0000256" key="2">
    <source>
        <dbReference type="ARBA" id="ARBA00022679"/>
    </source>
</evidence>
<feature type="compositionally biased region" description="Polar residues" evidence="7">
    <location>
        <begin position="452"/>
        <end position="475"/>
    </location>
</feature>
<evidence type="ECO:0000256" key="7">
    <source>
        <dbReference type="SAM" id="MobiDB-lite"/>
    </source>
</evidence>
<dbReference type="EC" id="2.3.1.234" evidence="1"/>
<dbReference type="GO" id="GO:0061711">
    <property type="term" value="F:tRNA N(6)-L-threonylcarbamoyladenine synthase activity"/>
    <property type="evidence" value="ECO:0007669"/>
    <property type="project" value="UniProtKB-EC"/>
</dbReference>
<dbReference type="PANTHER" id="PTHR11735:SF6">
    <property type="entry name" value="TRNA N6-ADENOSINE THREONYLCARBAMOYLTRANSFERASE, MITOCHONDRIAL"/>
    <property type="match status" value="1"/>
</dbReference>
<feature type="region of interest" description="Disordered" evidence="7">
    <location>
        <begin position="519"/>
        <end position="720"/>
    </location>
</feature>
<dbReference type="GO" id="GO:0046872">
    <property type="term" value="F:metal ion binding"/>
    <property type="evidence" value="ECO:0007669"/>
    <property type="project" value="UniProtKB-KW"/>
</dbReference>
<keyword evidence="4" id="KW-0479">Metal-binding</keyword>
<dbReference type="PRINTS" id="PR00789">
    <property type="entry name" value="OSIALOPTASE"/>
</dbReference>
<organism evidence="9 10">
    <name type="scientific">Phomopsis amygdali</name>
    <name type="common">Fusicoccum amygdali</name>
    <dbReference type="NCBI Taxonomy" id="1214568"/>
    <lineage>
        <taxon>Eukaryota</taxon>
        <taxon>Fungi</taxon>
        <taxon>Dikarya</taxon>
        <taxon>Ascomycota</taxon>
        <taxon>Pezizomycotina</taxon>
        <taxon>Sordariomycetes</taxon>
        <taxon>Sordariomycetidae</taxon>
        <taxon>Diaporthales</taxon>
        <taxon>Diaporthaceae</taxon>
        <taxon>Diaporthe</taxon>
    </lineage>
</organism>
<dbReference type="AlphaFoldDB" id="A0AAD9SK91"/>
<accession>A0AAD9SK91</accession>
<sequence>MLRLHAVRPGLVRDLSICHPSLRRCIQRRGIYVLGIETSCDDTCVALLNITENLSNLHRNLKVSCANRKLGGIEPRQAVQSHTRNLPALVHDALLSLKGHVPDLIAVTRGPGMNACLGVGVSFAKALSVAFDKPLVGVHHMQAHALTIHLEGSLVNRGSQPRYPFLTLLVSGGHTMLLYTKSVTEHRVLASTQRGITNPREKGSATAIGEMLDKCARVILPPSAIPSNEDAVVYAKLMHDYCQSHAKYRHLMRHDYEAPRKRQDEIEYYQSENGTWALPPPLRQSRDMIYDFTGLGGKVRAIMDERSDMKTDERRELGYHTMRLAFEHVMSRVILALQNDEELLANPPQALVISGGVASNMFFRKVAASMLQARGFGNINVTAPRPAWCTDNATMIAWTGHKMYQAGWTTDNAFLPQGEWPIEEILTGVDCWVENIDAASLKPTENVAAPRQDTSQVPDSLQPQEPILSSASTAPAKSDASVKPNLDETNRCEANEKSFSLEEKLQRIQRKLEQITTAKAEYDDGKPSVEHGPCRPSLQGELHAPNREEPDSLPRGTPGPPSTQARKRPAQSEDSSTQLARRTSSPSGLQRRRRGREHTNSMRDLIEKERELSRPISRRAADPFRRPETGTGPRSPSRAGADRVWTPRHRLPRAVEPRPKVGPFALGTTKMSTGEVIHQAAEVRKRNEKQKGKEEKGEKRLERLRPAADDTSAEPEKKRTVVRLLPRAENPVPDGPLRTGLNSLKRWVGL</sequence>
<dbReference type="GO" id="GO:0072670">
    <property type="term" value="P:mitochondrial tRNA threonylcarbamoyladenosine modification"/>
    <property type="evidence" value="ECO:0007669"/>
    <property type="project" value="TreeGrafter"/>
</dbReference>
<feature type="compositionally biased region" description="Basic and acidic residues" evidence="7">
    <location>
        <begin position="597"/>
        <end position="628"/>
    </location>
</feature>
<evidence type="ECO:0000256" key="4">
    <source>
        <dbReference type="ARBA" id="ARBA00022723"/>
    </source>
</evidence>
<dbReference type="GO" id="GO:0005739">
    <property type="term" value="C:mitochondrion"/>
    <property type="evidence" value="ECO:0007669"/>
    <property type="project" value="TreeGrafter"/>
</dbReference>
<dbReference type="Pfam" id="PF00814">
    <property type="entry name" value="TsaD"/>
    <property type="match status" value="1"/>
</dbReference>
<keyword evidence="5" id="KW-0012">Acyltransferase</keyword>
<dbReference type="InterPro" id="IPR043129">
    <property type="entry name" value="ATPase_NBD"/>
</dbReference>